<gene>
    <name evidence="7" type="ORF">AA977_05740</name>
</gene>
<feature type="domain" description="EamA" evidence="6">
    <location>
        <begin position="7"/>
        <end position="140"/>
    </location>
</feature>
<evidence type="ECO:0000313" key="8">
    <source>
        <dbReference type="Proteomes" id="UP000078062"/>
    </source>
</evidence>
<evidence type="ECO:0000259" key="6">
    <source>
        <dbReference type="Pfam" id="PF00892"/>
    </source>
</evidence>
<dbReference type="AlphaFoldDB" id="A0A1A9HDB3"/>
<accession>A0A1A9HDB3</accession>
<feature type="transmembrane region" description="Helical" evidence="5">
    <location>
        <begin position="39"/>
        <end position="56"/>
    </location>
</feature>
<evidence type="ECO:0000256" key="5">
    <source>
        <dbReference type="SAM" id="Phobius"/>
    </source>
</evidence>
<evidence type="ECO:0000313" key="7">
    <source>
        <dbReference type="EMBL" id="ANH48627.1"/>
    </source>
</evidence>
<dbReference type="GO" id="GO:0016020">
    <property type="term" value="C:membrane"/>
    <property type="evidence" value="ECO:0007669"/>
    <property type="project" value="UniProtKB-SubCell"/>
</dbReference>
<keyword evidence="4 5" id="KW-0472">Membrane</keyword>
<dbReference type="SUPFAM" id="SSF103481">
    <property type="entry name" value="Multidrug resistance efflux transporter EmrE"/>
    <property type="match status" value="2"/>
</dbReference>
<feature type="transmembrane region" description="Helical" evidence="5">
    <location>
        <begin position="216"/>
        <end position="238"/>
    </location>
</feature>
<keyword evidence="2 5" id="KW-0812">Transmembrane</keyword>
<comment type="subcellular location">
    <subcellularLocation>
        <location evidence="1">Membrane</location>
        <topology evidence="1">Multi-pass membrane protein</topology>
    </subcellularLocation>
</comment>
<dbReference type="PANTHER" id="PTHR22911:SF6">
    <property type="entry name" value="SOLUTE CARRIER FAMILY 35 MEMBER G1"/>
    <property type="match status" value="1"/>
</dbReference>
<evidence type="ECO:0000256" key="4">
    <source>
        <dbReference type="ARBA" id="ARBA00023136"/>
    </source>
</evidence>
<evidence type="ECO:0000256" key="1">
    <source>
        <dbReference type="ARBA" id="ARBA00004141"/>
    </source>
</evidence>
<dbReference type="Pfam" id="PF00892">
    <property type="entry name" value="EamA"/>
    <property type="match status" value="2"/>
</dbReference>
<feature type="transmembrane region" description="Helical" evidence="5">
    <location>
        <begin position="146"/>
        <end position="169"/>
    </location>
</feature>
<evidence type="ECO:0000256" key="3">
    <source>
        <dbReference type="ARBA" id="ARBA00022989"/>
    </source>
</evidence>
<feature type="transmembrane region" description="Helical" evidence="5">
    <location>
        <begin position="250"/>
        <end position="268"/>
    </location>
</feature>
<feature type="transmembrane region" description="Helical" evidence="5">
    <location>
        <begin position="181"/>
        <end position="204"/>
    </location>
</feature>
<dbReference type="PATRIC" id="fig|210.2441.peg.1171"/>
<protein>
    <submittedName>
        <fullName evidence="7">Membrane protein</fullName>
    </submittedName>
</protein>
<keyword evidence="3 5" id="KW-1133">Transmembrane helix</keyword>
<dbReference type="PANTHER" id="PTHR22911">
    <property type="entry name" value="ACYL-MALONYL CONDENSING ENZYME-RELATED"/>
    <property type="match status" value="1"/>
</dbReference>
<name>A0A1A9HDB3_HELPX</name>
<sequence>MRNTILFGVSMILLANLCFGIMSAFVKITADYFSPMENVFYRSITMTLLLLLVYPFKPYRIRSYKQGGFKKLAFRVVVGGLAMLAFFYNIEKISLATATAFSQCAPIYTVLLSPLLLKEKLKKSALISACIGLVGVVLISDPSVENVGLIEIIMGLLSGVFVSLAYITLRDLREYYDKQAVILAFAFGMSILGLAGMFIDIPFLSTGIHMPRKEDILWISLIGISGTLGQYFLTYAYMNAPAGIIAPIEYTRIVWGLLFGLYLGDKFLDLKSSLGVALILFSGLLIALPALLKELKNYKSCN</sequence>
<feature type="transmembrane region" description="Helical" evidence="5">
    <location>
        <begin position="96"/>
        <end position="117"/>
    </location>
</feature>
<dbReference type="EMBL" id="CP011486">
    <property type="protein sequence ID" value="ANH48627.1"/>
    <property type="molecule type" value="Genomic_DNA"/>
</dbReference>
<feature type="transmembrane region" description="Helical" evidence="5">
    <location>
        <begin position="274"/>
        <end position="292"/>
    </location>
</feature>
<dbReference type="RefSeq" id="WP_064434898.1">
    <property type="nucleotide sequence ID" value="NZ_CP011486.1"/>
</dbReference>
<dbReference type="Proteomes" id="UP000078062">
    <property type="component" value="Chromosome"/>
</dbReference>
<reference evidence="7 8" key="1">
    <citation type="submission" date="2014-04" db="EMBL/GenBank/DDBJ databases">
        <title>Detecting global and local adaptation in a worldwide sample of Helicobacter pylori genomes.</title>
        <authorList>
            <person name="Montano V."/>
            <person name="Didelot X."/>
            <person name="Foll M."/>
            <person name="Linz B."/>
            <person name="Reinhardt R."/>
            <person name="Suerbaum S."/>
            <person name="Moodley Y."/>
            <person name="Jensen J.D."/>
        </authorList>
    </citation>
    <scope>NUCLEOTIDE SEQUENCE [LARGE SCALE GENOMIC DNA]</scope>
    <source>
        <strain evidence="7 8">K26A1</strain>
    </source>
</reference>
<proteinExistence type="predicted"/>
<organism evidence="7 8">
    <name type="scientific">Helicobacter pylori</name>
    <name type="common">Campylobacter pylori</name>
    <dbReference type="NCBI Taxonomy" id="210"/>
    <lineage>
        <taxon>Bacteria</taxon>
        <taxon>Pseudomonadati</taxon>
        <taxon>Campylobacterota</taxon>
        <taxon>Epsilonproteobacteria</taxon>
        <taxon>Campylobacterales</taxon>
        <taxon>Helicobacteraceae</taxon>
        <taxon>Helicobacter</taxon>
    </lineage>
</organism>
<dbReference type="InterPro" id="IPR000620">
    <property type="entry name" value="EamA_dom"/>
</dbReference>
<feature type="transmembrane region" description="Helical" evidence="5">
    <location>
        <begin position="72"/>
        <end position="90"/>
    </location>
</feature>
<evidence type="ECO:0000256" key="2">
    <source>
        <dbReference type="ARBA" id="ARBA00022692"/>
    </source>
</evidence>
<feature type="domain" description="EamA" evidence="6">
    <location>
        <begin position="150"/>
        <end position="287"/>
    </location>
</feature>
<dbReference type="InterPro" id="IPR037185">
    <property type="entry name" value="EmrE-like"/>
</dbReference>
<feature type="transmembrane region" description="Helical" evidence="5">
    <location>
        <begin position="124"/>
        <end position="140"/>
    </location>
</feature>